<reference evidence="8 9" key="1">
    <citation type="journal article" date="2016" name="Nat. Commun.">
        <title>Thousands of microbial genomes shed light on interconnected biogeochemical processes in an aquifer system.</title>
        <authorList>
            <person name="Anantharaman K."/>
            <person name="Brown C.T."/>
            <person name="Hug L.A."/>
            <person name="Sharon I."/>
            <person name="Castelle C.J."/>
            <person name="Probst A.J."/>
            <person name="Thomas B.C."/>
            <person name="Singh A."/>
            <person name="Wilkins M.J."/>
            <person name="Karaoz U."/>
            <person name="Brodie E.L."/>
            <person name="Williams K.H."/>
            <person name="Hubbard S.S."/>
            <person name="Banfield J.F."/>
        </authorList>
    </citation>
    <scope>NUCLEOTIDE SEQUENCE [LARGE SCALE GENOMIC DNA]</scope>
</reference>
<dbReference type="EMBL" id="MFAZ01000025">
    <property type="protein sequence ID" value="OGD86970.1"/>
    <property type="molecule type" value="Genomic_DNA"/>
</dbReference>
<evidence type="ECO:0000256" key="1">
    <source>
        <dbReference type="ARBA" id="ARBA00001947"/>
    </source>
</evidence>
<dbReference type="InterPro" id="IPR002036">
    <property type="entry name" value="YbeY"/>
</dbReference>
<keyword evidence="5" id="KW-0255">Endonuclease</keyword>
<dbReference type="NCBIfam" id="TIGR00043">
    <property type="entry name" value="rRNA maturation RNase YbeY"/>
    <property type="match status" value="1"/>
</dbReference>
<keyword evidence="4" id="KW-0479">Metal-binding</keyword>
<dbReference type="GO" id="GO:0006364">
    <property type="term" value="P:rRNA processing"/>
    <property type="evidence" value="ECO:0007669"/>
    <property type="project" value="InterPro"/>
</dbReference>
<keyword evidence="6" id="KW-0378">Hydrolase</keyword>
<dbReference type="Pfam" id="PF02130">
    <property type="entry name" value="YbeY"/>
    <property type="match status" value="1"/>
</dbReference>
<organism evidence="8 9">
    <name type="scientific">Candidatus Curtissbacteria bacterium RIFCSPHIGHO2_01_FULL_41_11</name>
    <dbReference type="NCBI Taxonomy" id="1797711"/>
    <lineage>
        <taxon>Bacteria</taxon>
        <taxon>Candidatus Curtissiibacteriota</taxon>
    </lineage>
</organism>
<dbReference type="SUPFAM" id="SSF55486">
    <property type="entry name" value="Metalloproteases ('zincins'), catalytic domain"/>
    <property type="match status" value="1"/>
</dbReference>
<evidence type="ECO:0000313" key="8">
    <source>
        <dbReference type="EMBL" id="OGD86970.1"/>
    </source>
</evidence>
<accession>A0A1F5G4Z5</accession>
<proteinExistence type="inferred from homology"/>
<dbReference type="GO" id="GO:0046872">
    <property type="term" value="F:metal ion binding"/>
    <property type="evidence" value="ECO:0007669"/>
    <property type="project" value="UniProtKB-KW"/>
</dbReference>
<evidence type="ECO:0000256" key="5">
    <source>
        <dbReference type="ARBA" id="ARBA00022759"/>
    </source>
</evidence>
<name>A0A1F5G4Z5_9BACT</name>
<keyword evidence="3" id="KW-0540">Nuclease</keyword>
<protein>
    <submittedName>
        <fullName evidence="8">rRNA maturation RNase YbeY</fullName>
    </submittedName>
</protein>
<comment type="cofactor">
    <cofactor evidence="1">
        <name>Zn(2+)</name>
        <dbReference type="ChEBI" id="CHEBI:29105"/>
    </cofactor>
</comment>
<dbReference type="Proteomes" id="UP000179102">
    <property type="component" value="Unassembled WGS sequence"/>
</dbReference>
<comment type="similarity">
    <text evidence="2">Belongs to the endoribonuclease YbeY family.</text>
</comment>
<dbReference type="AlphaFoldDB" id="A0A1F5G4Z5"/>
<evidence type="ECO:0000256" key="4">
    <source>
        <dbReference type="ARBA" id="ARBA00022723"/>
    </source>
</evidence>
<evidence type="ECO:0000256" key="7">
    <source>
        <dbReference type="ARBA" id="ARBA00022833"/>
    </source>
</evidence>
<evidence type="ECO:0000256" key="2">
    <source>
        <dbReference type="ARBA" id="ARBA00010875"/>
    </source>
</evidence>
<evidence type="ECO:0000313" key="9">
    <source>
        <dbReference type="Proteomes" id="UP000179102"/>
    </source>
</evidence>
<dbReference type="Gene3D" id="3.40.390.30">
    <property type="entry name" value="Metalloproteases ('zincins'), catalytic domain"/>
    <property type="match status" value="1"/>
</dbReference>
<dbReference type="GO" id="GO:0004519">
    <property type="term" value="F:endonuclease activity"/>
    <property type="evidence" value="ECO:0007669"/>
    <property type="project" value="UniProtKB-KW"/>
</dbReference>
<evidence type="ECO:0000256" key="3">
    <source>
        <dbReference type="ARBA" id="ARBA00022722"/>
    </source>
</evidence>
<gene>
    <name evidence="8" type="ORF">A2870_04335</name>
</gene>
<dbReference type="InterPro" id="IPR023091">
    <property type="entry name" value="MetalPrtase_cat_dom_sf_prd"/>
</dbReference>
<comment type="caution">
    <text evidence="8">The sequence shown here is derived from an EMBL/GenBank/DDBJ whole genome shotgun (WGS) entry which is preliminary data.</text>
</comment>
<dbReference type="GO" id="GO:0004222">
    <property type="term" value="F:metalloendopeptidase activity"/>
    <property type="evidence" value="ECO:0007669"/>
    <property type="project" value="InterPro"/>
</dbReference>
<keyword evidence="7" id="KW-0862">Zinc</keyword>
<sequence length="128" mass="14431">MVRVLITTESQYPIDQKVVKKAIFDTLKRCKIKGDYEISVLVAGKKKMLDLSRKYLKDNSLHEVLAFSQEESGGSFGKPRDNVLRLGDVVLCWPEVLKCASCDGVETDDEVYLLTTHAVLHLLGEHHD</sequence>
<evidence type="ECO:0000256" key="6">
    <source>
        <dbReference type="ARBA" id="ARBA00022801"/>
    </source>
</evidence>
<dbReference type="STRING" id="1797711.A2870_04335"/>